<dbReference type="GO" id="GO:0006508">
    <property type="term" value="P:proteolysis"/>
    <property type="evidence" value="ECO:0007669"/>
    <property type="project" value="UniProtKB-KW"/>
</dbReference>
<feature type="domain" description="Peptidase M10 metallopeptidase" evidence="7">
    <location>
        <begin position="273"/>
        <end position="341"/>
    </location>
</feature>
<evidence type="ECO:0000313" key="9">
    <source>
        <dbReference type="Proteomes" id="UP000198420"/>
    </source>
</evidence>
<evidence type="ECO:0000256" key="1">
    <source>
        <dbReference type="ARBA" id="ARBA00022670"/>
    </source>
</evidence>
<evidence type="ECO:0000256" key="4">
    <source>
        <dbReference type="ARBA" id="ARBA00022833"/>
    </source>
</evidence>
<dbReference type="Pfam" id="PF00413">
    <property type="entry name" value="Peptidase_M10"/>
    <property type="match status" value="1"/>
</dbReference>
<evidence type="ECO:0000259" key="7">
    <source>
        <dbReference type="Pfam" id="PF00413"/>
    </source>
</evidence>
<feature type="region of interest" description="Disordered" evidence="5">
    <location>
        <begin position="194"/>
        <end position="223"/>
    </location>
</feature>
<dbReference type="InterPro" id="IPR001818">
    <property type="entry name" value="Pept_M10_metallopeptidase"/>
</dbReference>
<evidence type="ECO:0000256" key="5">
    <source>
        <dbReference type="SAM" id="MobiDB-lite"/>
    </source>
</evidence>
<keyword evidence="3" id="KW-0378">Hydrolase</keyword>
<evidence type="ECO:0000313" key="8">
    <source>
        <dbReference type="EMBL" id="SNS21681.1"/>
    </source>
</evidence>
<dbReference type="RefSeq" id="WP_089315028.1">
    <property type="nucleotide sequence ID" value="NZ_FZNP01000013.1"/>
</dbReference>
<dbReference type="Proteomes" id="UP000198420">
    <property type="component" value="Unassembled WGS sequence"/>
</dbReference>
<protein>
    <submittedName>
        <fullName evidence="8">Matrixin</fullName>
    </submittedName>
</protein>
<evidence type="ECO:0000256" key="2">
    <source>
        <dbReference type="ARBA" id="ARBA00022723"/>
    </source>
</evidence>
<keyword evidence="9" id="KW-1185">Reference proteome</keyword>
<keyword evidence="6" id="KW-0732">Signal</keyword>
<dbReference type="InterPro" id="IPR024079">
    <property type="entry name" value="MetalloPept_cat_dom_sf"/>
</dbReference>
<sequence length="343" mass="35714">MRDFSRAARRPWAGPAPLAVTAAATVAAAVSAALACTAFTGAGAAAVRRPPTWCKPGGTLTARAMPQKIKIADCDLRGRAVRGANGLTATVPSDGTSLIAYALRTDGAAELRIRVDSRAGEISIGTYGDRVPQGRPRQFRAPADACQDGAYRPQPSKWPKRTAVRWSYYAGTAGLPRDPIARGIAAMAEARTDCTGTGRFTPPPDVTERYAGQSSRPPNVTGAAACGTRDRANTFGWLAMPSAETPVLAATCSWFSGSTTVETDMAVQARGKRWWTGGTCPSGSYSAEAVAAHEAGHVFGLSHVEGAEHRSLTMTPSLASCDNGPATLGKGDYDGLIALYGGR</sequence>
<feature type="signal peptide" evidence="6">
    <location>
        <begin position="1"/>
        <end position="35"/>
    </location>
</feature>
<reference evidence="9" key="1">
    <citation type="submission" date="2017-06" db="EMBL/GenBank/DDBJ databases">
        <authorList>
            <person name="Varghese N."/>
            <person name="Submissions S."/>
        </authorList>
    </citation>
    <scope>NUCLEOTIDE SEQUENCE [LARGE SCALE GENOMIC DNA]</scope>
    <source>
        <strain evidence="9">DSM 44485</strain>
    </source>
</reference>
<name>A0A239CPR8_9ACTN</name>
<keyword evidence="2" id="KW-0479">Metal-binding</keyword>
<keyword evidence="4" id="KW-0862">Zinc</keyword>
<dbReference type="OrthoDB" id="5188902at2"/>
<dbReference type="SUPFAM" id="SSF55486">
    <property type="entry name" value="Metalloproteases ('zincins'), catalytic domain"/>
    <property type="match status" value="1"/>
</dbReference>
<dbReference type="Gene3D" id="3.40.390.10">
    <property type="entry name" value="Collagenase (Catalytic Domain)"/>
    <property type="match status" value="1"/>
</dbReference>
<dbReference type="AlphaFoldDB" id="A0A239CPR8"/>
<dbReference type="GO" id="GO:0031012">
    <property type="term" value="C:extracellular matrix"/>
    <property type="evidence" value="ECO:0007669"/>
    <property type="project" value="InterPro"/>
</dbReference>
<dbReference type="GO" id="GO:0008270">
    <property type="term" value="F:zinc ion binding"/>
    <property type="evidence" value="ECO:0007669"/>
    <property type="project" value="InterPro"/>
</dbReference>
<evidence type="ECO:0000256" key="6">
    <source>
        <dbReference type="SAM" id="SignalP"/>
    </source>
</evidence>
<evidence type="ECO:0000256" key="3">
    <source>
        <dbReference type="ARBA" id="ARBA00022801"/>
    </source>
</evidence>
<gene>
    <name evidence="8" type="ORF">SAMN06265355_11327</name>
</gene>
<keyword evidence="1" id="KW-0645">Protease</keyword>
<accession>A0A239CPR8</accession>
<organism evidence="8 9">
    <name type="scientific">Actinomadura mexicana</name>
    <dbReference type="NCBI Taxonomy" id="134959"/>
    <lineage>
        <taxon>Bacteria</taxon>
        <taxon>Bacillati</taxon>
        <taxon>Actinomycetota</taxon>
        <taxon>Actinomycetes</taxon>
        <taxon>Streptosporangiales</taxon>
        <taxon>Thermomonosporaceae</taxon>
        <taxon>Actinomadura</taxon>
    </lineage>
</organism>
<dbReference type="EMBL" id="FZNP01000013">
    <property type="protein sequence ID" value="SNS21681.1"/>
    <property type="molecule type" value="Genomic_DNA"/>
</dbReference>
<proteinExistence type="predicted"/>
<feature type="chain" id="PRO_5038796192" evidence="6">
    <location>
        <begin position="36"/>
        <end position="343"/>
    </location>
</feature>
<dbReference type="GO" id="GO:0004222">
    <property type="term" value="F:metalloendopeptidase activity"/>
    <property type="evidence" value="ECO:0007669"/>
    <property type="project" value="InterPro"/>
</dbReference>